<name>Q93UJ4_BURPE</name>
<dbReference type="AlphaFoldDB" id="Q93UJ4"/>
<dbReference type="EMBL" id="AF228583">
    <property type="protein sequence ID" value="AAK49804.1"/>
    <property type="molecule type" value="Genomic_DNA"/>
</dbReference>
<gene>
    <name evidence="2" type="primary">wcbI</name>
</gene>
<evidence type="ECO:0000313" key="2">
    <source>
        <dbReference type="EMBL" id="AAK49804.1"/>
    </source>
</evidence>
<evidence type="ECO:0000259" key="1">
    <source>
        <dbReference type="Pfam" id="PF18588"/>
    </source>
</evidence>
<reference evidence="2" key="1">
    <citation type="journal article" date="2001" name="Infect. Immun.">
        <title>Detection of bacterial virulence genes by subtractive hybridization: identification of capsular polysaccharide of Burkholderia pseudomallei as a major virulence determinant.</title>
        <authorList>
            <person name="Reckseidler S.L."/>
            <person name="DeShazer D."/>
            <person name="Sokol P.A."/>
            <person name="Woods D.E."/>
        </authorList>
    </citation>
    <scope>NUCLEOTIDE SEQUENCE</scope>
</reference>
<dbReference type="Pfam" id="PF18588">
    <property type="entry name" value="WcbI"/>
    <property type="match status" value="1"/>
</dbReference>
<organism evidence="2">
    <name type="scientific">Burkholderia pseudomallei</name>
    <name type="common">Pseudomonas pseudomallei</name>
    <dbReference type="NCBI Taxonomy" id="28450"/>
    <lineage>
        <taxon>Bacteria</taxon>
        <taxon>Pseudomonadati</taxon>
        <taxon>Pseudomonadota</taxon>
        <taxon>Betaproteobacteria</taxon>
        <taxon>Burkholderiales</taxon>
        <taxon>Burkholderiaceae</taxon>
        <taxon>Burkholderia</taxon>
        <taxon>pseudomallei group</taxon>
    </lineage>
</organism>
<dbReference type="Gene3D" id="3.40.50.12080">
    <property type="match status" value="1"/>
</dbReference>
<sequence length="395" mass="45341">MSGQRALRLYRLQETTVSRSGPCRSSRLCGEVGVGNDIEEGNDSGHAPLHRVCGALWRHSEKQRLRQSYPLGRRSSCLTYGDRLMAQRKKYSVYGSCQAPALAKMLNSCPTFARDWELVEMEPCFVASEEQIDRHLAETIPKLDLFLYQPVSEGYRGEKYSSVFLRNSMPPGGSALSVQYMHWEGYHPTVNSPYGLPPHPEGYVDALIAGAVVMDVDKETYLRHLEEIGASLRIDIDEIESWCVDELKSREVGENDGGKQIDISVTDFILANCRQKRLFYTMNHPTAALMREIAARCMLALGYTYSDISFDQNLDPLDVTKMSLYPIYRDCFDFSELNRMNEYQVLYKKKAYEPYLLEQFEWFERSPKADVSAFFDRVAANRRWVRTALRRAFES</sequence>
<dbReference type="InterPro" id="IPR041307">
    <property type="entry name" value="WcbI"/>
</dbReference>
<accession>Q93UJ4</accession>
<proteinExistence type="predicted"/>
<protein>
    <submittedName>
        <fullName evidence="2">WcbI</fullName>
    </submittedName>
</protein>
<dbReference type="Gene3D" id="1.10.10.2490">
    <property type="match status" value="2"/>
</dbReference>
<feature type="domain" description="Polysaccharide biosynthesis enzyme WcbI" evidence="1">
    <location>
        <begin position="92"/>
        <end position="303"/>
    </location>
</feature>